<accession>A0A6P7PVX4</accession>
<dbReference type="PANTHER" id="PTHR24242:SF359">
    <property type="entry name" value="ODORANT RECEPTOR-RELATED"/>
    <property type="match status" value="1"/>
</dbReference>
<dbReference type="GO" id="GO:0004984">
    <property type="term" value="F:olfactory receptor activity"/>
    <property type="evidence" value="ECO:0007669"/>
    <property type="project" value="InterPro"/>
</dbReference>
<dbReference type="Pfam" id="PF13853">
    <property type="entry name" value="7tm_4"/>
    <property type="match status" value="1"/>
</dbReference>
<dbReference type="InterPro" id="IPR000725">
    <property type="entry name" value="Olfact_rcpt"/>
</dbReference>
<dbReference type="GO" id="GO:0004930">
    <property type="term" value="F:G protein-coupled receptor activity"/>
    <property type="evidence" value="ECO:0007669"/>
    <property type="project" value="UniProtKB-KW"/>
</dbReference>
<evidence type="ECO:0000256" key="9">
    <source>
        <dbReference type="ARBA" id="ARBA00023157"/>
    </source>
</evidence>
<protein>
    <recommendedName>
        <fullName evidence="14">Olfactory receptor</fullName>
    </recommendedName>
</protein>
<keyword evidence="7 13" id="KW-0297">G-protein coupled receptor</keyword>
<keyword evidence="3 14" id="KW-0716">Sensory transduction</keyword>
<feature type="domain" description="G-protein coupled receptors family 1 profile" evidence="15">
    <location>
        <begin position="44"/>
        <end position="296"/>
    </location>
</feature>
<keyword evidence="2 14" id="KW-1003">Cell membrane</keyword>
<dbReference type="FunFam" id="1.20.1070.10:FF:000024">
    <property type="entry name" value="Olfactory receptor"/>
    <property type="match status" value="1"/>
</dbReference>
<evidence type="ECO:0000256" key="12">
    <source>
        <dbReference type="ARBA" id="ARBA00023224"/>
    </source>
</evidence>
<comment type="similarity">
    <text evidence="13">Belongs to the G-protein coupled receptor 1 family.</text>
</comment>
<dbReference type="PRINTS" id="PR00245">
    <property type="entry name" value="OLFACTORYR"/>
</dbReference>
<feature type="transmembrane region" description="Helical" evidence="14">
    <location>
        <begin position="29"/>
        <end position="54"/>
    </location>
</feature>
<sequence length="318" mass="35807">MEPRAHNHTQVTEFVIVGFPGLQPEHFHLVAWGFLLLYVTTVGGNLLLILVFAVEQSLQKPMYITMVSLALSDIGFTTTALPKIIARYFWDDGTLGFYTCIFQEHMVHYFGSLNSLILLTMALDRYLAICFPLRYPVLMTNHTMAALAVFCWVVAHVFPGISTANVVALPFCGPNRIAQVFCDRTSLTALVCGDTSREYSIAYAVAMFVLCVPLAFIVLSYICIIIAILHMSTGQGRVRTFSTCATQGCILSIYYVPRLFVYTAPYIPSLKMSPDMRILTALFYSLLPPLINPFIYCLRTSEIKSIFRRWVQKLTDKT</sequence>
<dbReference type="PRINTS" id="PR00237">
    <property type="entry name" value="GPCRRHODOPSN"/>
</dbReference>
<dbReference type="FunCoup" id="A0A6P7PVX4">
    <property type="interactions" value="233"/>
</dbReference>
<evidence type="ECO:0000256" key="14">
    <source>
        <dbReference type="RuleBase" id="RU363047"/>
    </source>
</evidence>
<feature type="transmembrane region" description="Helical" evidence="14">
    <location>
        <begin position="238"/>
        <end position="256"/>
    </location>
</feature>
<keyword evidence="8 14" id="KW-0472">Membrane</keyword>
<evidence type="ECO:0000256" key="1">
    <source>
        <dbReference type="ARBA" id="ARBA00004651"/>
    </source>
</evidence>
<keyword evidence="10 13" id="KW-0675">Receptor</keyword>
<dbReference type="AlphaFoldDB" id="A0A6P7PVX4"/>
<dbReference type="PROSITE" id="PS50262">
    <property type="entry name" value="G_PROTEIN_RECEP_F1_2"/>
    <property type="match status" value="1"/>
</dbReference>
<dbReference type="InterPro" id="IPR050939">
    <property type="entry name" value="Olfactory_GPCR1"/>
</dbReference>
<comment type="subcellular location">
    <subcellularLocation>
        <location evidence="1 14">Cell membrane</location>
        <topology evidence="1 14">Multi-pass membrane protein</topology>
    </subcellularLocation>
</comment>
<organism evidence="16 17">
    <name type="scientific">Betta splendens</name>
    <name type="common">Siamese fighting fish</name>
    <dbReference type="NCBI Taxonomy" id="158456"/>
    <lineage>
        <taxon>Eukaryota</taxon>
        <taxon>Metazoa</taxon>
        <taxon>Chordata</taxon>
        <taxon>Craniata</taxon>
        <taxon>Vertebrata</taxon>
        <taxon>Euteleostomi</taxon>
        <taxon>Actinopterygii</taxon>
        <taxon>Neopterygii</taxon>
        <taxon>Teleostei</taxon>
        <taxon>Neoteleostei</taxon>
        <taxon>Acanthomorphata</taxon>
        <taxon>Anabantaria</taxon>
        <taxon>Anabantiformes</taxon>
        <taxon>Anabantoidei</taxon>
        <taxon>Osphronemidae</taxon>
        <taxon>Betta</taxon>
    </lineage>
</organism>
<keyword evidence="11" id="KW-0325">Glycoprotein</keyword>
<evidence type="ECO:0000256" key="5">
    <source>
        <dbReference type="ARBA" id="ARBA00022725"/>
    </source>
</evidence>
<gene>
    <name evidence="17" type="primary">or30bu1</name>
</gene>
<feature type="transmembrane region" description="Helical" evidence="14">
    <location>
        <begin position="106"/>
        <end position="123"/>
    </location>
</feature>
<dbReference type="PANTHER" id="PTHR24242">
    <property type="entry name" value="G-PROTEIN COUPLED RECEPTOR"/>
    <property type="match status" value="1"/>
</dbReference>
<dbReference type="Gene3D" id="1.20.1070.10">
    <property type="entry name" value="Rhodopsin 7-helix transmembrane proteins"/>
    <property type="match status" value="1"/>
</dbReference>
<keyword evidence="16" id="KW-1185">Reference proteome</keyword>
<name>A0A6P7PVX4_BETSP</name>
<keyword evidence="5 14" id="KW-0552">Olfaction</keyword>
<dbReference type="InParanoid" id="A0A6P7PVX4"/>
<dbReference type="RefSeq" id="XP_029030324.1">
    <property type="nucleotide sequence ID" value="XM_029174491.3"/>
</dbReference>
<evidence type="ECO:0000256" key="13">
    <source>
        <dbReference type="RuleBase" id="RU000688"/>
    </source>
</evidence>
<evidence type="ECO:0000256" key="3">
    <source>
        <dbReference type="ARBA" id="ARBA00022606"/>
    </source>
</evidence>
<feature type="transmembrane region" description="Helical" evidence="14">
    <location>
        <begin position="201"/>
        <end position="229"/>
    </location>
</feature>
<keyword evidence="4 13" id="KW-0812">Transmembrane</keyword>
<keyword evidence="6 14" id="KW-1133">Transmembrane helix</keyword>
<evidence type="ECO:0000256" key="6">
    <source>
        <dbReference type="ARBA" id="ARBA00022989"/>
    </source>
</evidence>
<dbReference type="SUPFAM" id="SSF81321">
    <property type="entry name" value="Family A G protein-coupled receptor-like"/>
    <property type="match status" value="1"/>
</dbReference>
<dbReference type="PROSITE" id="PS00237">
    <property type="entry name" value="G_PROTEIN_RECEP_F1_1"/>
    <property type="match status" value="1"/>
</dbReference>
<dbReference type="InterPro" id="IPR000276">
    <property type="entry name" value="GPCR_Rhodpsn"/>
</dbReference>
<proteinExistence type="inferred from homology"/>
<dbReference type="OrthoDB" id="9975554at2759"/>
<feature type="transmembrane region" description="Helical" evidence="14">
    <location>
        <begin position="66"/>
        <end position="86"/>
    </location>
</feature>
<dbReference type="GeneID" id="114869941"/>
<dbReference type="GO" id="GO:0005886">
    <property type="term" value="C:plasma membrane"/>
    <property type="evidence" value="ECO:0007669"/>
    <property type="project" value="UniProtKB-SubCell"/>
</dbReference>
<dbReference type="KEGG" id="bspl:114869941"/>
<evidence type="ECO:0000256" key="10">
    <source>
        <dbReference type="ARBA" id="ARBA00023170"/>
    </source>
</evidence>
<feature type="transmembrane region" description="Helical" evidence="14">
    <location>
        <begin position="276"/>
        <end position="298"/>
    </location>
</feature>
<evidence type="ECO:0000313" key="16">
    <source>
        <dbReference type="Proteomes" id="UP000515150"/>
    </source>
</evidence>
<evidence type="ECO:0000256" key="8">
    <source>
        <dbReference type="ARBA" id="ARBA00023136"/>
    </source>
</evidence>
<dbReference type="InterPro" id="IPR017452">
    <property type="entry name" value="GPCR_Rhodpsn_7TM"/>
</dbReference>
<dbReference type="CTD" id="795582"/>
<reference evidence="17" key="1">
    <citation type="submission" date="2025-08" db="UniProtKB">
        <authorList>
            <consortium name="RefSeq"/>
        </authorList>
    </citation>
    <scope>IDENTIFICATION</scope>
</reference>
<evidence type="ECO:0000313" key="17">
    <source>
        <dbReference type="RefSeq" id="XP_029030324.1"/>
    </source>
</evidence>
<evidence type="ECO:0000256" key="11">
    <source>
        <dbReference type="ARBA" id="ARBA00023180"/>
    </source>
</evidence>
<evidence type="ECO:0000256" key="4">
    <source>
        <dbReference type="ARBA" id="ARBA00022692"/>
    </source>
</evidence>
<evidence type="ECO:0000259" key="15">
    <source>
        <dbReference type="PROSITE" id="PS50262"/>
    </source>
</evidence>
<dbReference type="Proteomes" id="UP000515150">
    <property type="component" value="Chromosome 14"/>
</dbReference>
<keyword evidence="12 13" id="KW-0807">Transducer</keyword>
<evidence type="ECO:0000256" key="2">
    <source>
        <dbReference type="ARBA" id="ARBA00022475"/>
    </source>
</evidence>
<evidence type="ECO:0000256" key="7">
    <source>
        <dbReference type="ARBA" id="ARBA00023040"/>
    </source>
</evidence>
<keyword evidence="9" id="KW-1015">Disulfide bond</keyword>